<sequence length="1237" mass="137392">MNQAREASDSEQPERDGRQASGAGGLQPVPQLVQNAANLLDNNPFSVGTQLAGGTPNPLLPSPATVQLAQLQAQLTLQRLKLAQTAVTSNTAAATVLNQVLSKVAMSRPLFNPLQNATMLSTPHGHTGGPQLGPVVPSTGFPIGGMPFPSQNPAAAPRVGAGVGHIGNIPNQMPGSVPVHPFGNVIPQAPGQQAVTMGLNTTGPSPANTGLYEYNKSNAASTQVFLANEQQCSQHGFMPTVSHSGPISCTAPEGYFGYPKPDGQHGFPKNCYVPNTTGKHATGVQPPAFPGDQHMKVQPHGNQKRDPNSVSLRIGTANHWEHTLNFSSQNKPDVLANSSMWSSTNQPYEAGNDLYNPEEPTSDTKFTPGGPPAFNSLNKQGIANSRMMSNKEQAQNVPDLSVKPLQPLELNDFNGIQPAHLPHVCTICNKTIFNLSDWDVHVKGKMHIHNCMVFFEKNGGRCVTGSPEGTLCLPTNNSLAFNTSSSEDFSSDIGPSYKSSAPTRAFPHSDPAFSSPVPGAQFPQRKPVPGRVVHICNLPEGNCTENDVINLGIPFGKITNYIFMKSTNQAFLEMVYTEAAQAMVQFYQEKPAMINNEKVLIRMSKRYKELQLKKPGKNVEEIIHNIHFQKEKDMFRDVDRYRNERTRSRSPVNRSLSPRSHMASFTSCSPSHSPLGMTRADWGNGKESWDHSPYCRPEEEKDPPSWRDNGEEVRERTDLWTHDRKHYLRQHDKHNHNDRLEGSRGSREKYLRGGSPGALHSSTGYRSRDDEHYRKEYKSRLDKYQKQKHDSPIKSKRKEEGRVRESRRSHPEDVALEDSSEPKTGKTSETSRQKHVKMKDKKAEPDEEEKEKEKEQNDKERKSTERMTELGQCEQTEENCPSPAAEPSKKSGDSESQSLRKNREQEWESGSEVEGEVWYPSNMEELVTVDEVGEEDFIIEPDITELEEIVPVEPQDSRIGLETRLQVAGVLQIEDKCSQLSVDSAKSTQEECKEMSPRPVMENVTSSCSCSDTVTDEINLIVEAEEKANEVQDGLRCSVSNNHSNDGKIGESSDVHLKQEDLCPSVVDPPENIIQPPGKFLDDCKQTVSEEDCSSETMDTQIESTTKEESHEIKDCQETLPQANSRHLEVKSPECSEPQSKETYCLPSWEQEDVFSELSIPLGVEFVVPRTGFFCKLCGLFYTSEETAKTTHCRSTVHYKNLQKYLSQLAEESLKRNERTNSLAMEDAGIVPQFEKK</sequence>
<dbReference type="PROSITE" id="PS00028">
    <property type="entry name" value="ZINC_FINGER_C2H2_1"/>
    <property type="match status" value="1"/>
</dbReference>
<dbReference type="InterPro" id="IPR012677">
    <property type="entry name" value="Nucleotide-bd_a/b_plait_sf"/>
</dbReference>
<evidence type="ECO:0000256" key="7">
    <source>
        <dbReference type="SAM" id="MobiDB-lite"/>
    </source>
</evidence>
<evidence type="ECO:0000259" key="9">
    <source>
        <dbReference type="PROSITE" id="PS50171"/>
    </source>
</evidence>
<feature type="region of interest" description="Disordered" evidence="7">
    <location>
        <begin position="642"/>
        <end position="711"/>
    </location>
</feature>
<dbReference type="InterPro" id="IPR000690">
    <property type="entry name" value="Matrin/U1-C_Znf_C2H2"/>
</dbReference>
<dbReference type="Proteomes" id="UP000515156">
    <property type="component" value="Chromosome 5"/>
</dbReference>
<keyword evidence="5" id="KW-0539">Nucleus</keyword>
<dbReference type="PANTHER" id="PTHR15592">
    <property type="entry name" value="MATRIN 3/NUCLEAR PROTEIN 220-RELATED"/>
    <property type="match status" value="1"/>
</dbReference>
<keyword evidence="2" id="KW-0479">Metal-binding</keyword>
<keyword evidence="4" id="KW-0862">Zinc</keyword>
<dbReference type="InterPro" id="IPR035979">
    <property type="entry name" value="RBD_domain_sf"/>
</dbReference>
<dbReference type="InterPro" id="IPR003604">
    <property type="entry name" value="Matrin/U1-like-C_Znf_C2H2"/>
</dbReference>
<dbReference type="InParanoid" id="A0A6P7Y0I2"/>
<feature type="compositionally biased region" description="Basic and acidic residues" evidence="7">
    <location>
        <begin position="766"/>
        <end position="813"/>
    </location>
</feature>
<dbReference type="CDD" id="cd12685">
    <property type="entry name" value="RRM_RBM20"/>
    <property type="match status" value="1"/>
</dbReference>
<feature type="compositionally biased region" description="Basic and acidic residues" evidence="7">
    <location>
        <begin position="696"/>
        <end position="711"/>
    </location>
</feature>
<dbReference type="Pfam" id="PF12874">
    <property type="entry name" value="zf-met"/>
    <property type="match status" value="1"/>
</dbReference>
<dbReference type="Gene3D" id="3.30.70.330">
    <property type="match status" value="1"/>
</dbReference>
<dbReference type="FunCoup" id="A0A6P7Y0I2">
    <property type="interactions" value="1109"/>
</dbReference>
<dbReference type="KEGG" id="muo:115469962"/>
<name>A0A6P7Y0I2_9AMPH</name>
<feature type="domain" description="Matrin-type" evidence="9">
    <location>
        <begin position="1173"/>
        <end position="1204"/>
    </location>
</feature>
<gene>
    <name evidence="11" type="primary">RBM20</name>
</gene>
<evidence type="ECO:0000313" key="10">
    <source>
        <dbReference type="Proteomes" id="UP000515156"/>
    </source>
</evidence>
<dbReference type="PROSITE" id="PS50102">
    <property type="entry name" value="RRM"/>
    <property type="match status" value="1"/>
</dbReference>
<evidence type="ECO:0000256" key="5">
    <source>
        <dbReference type="ARBA" id="ARBA00023242"/>
    </source>
</evidence>
<feature type="region of interest" description="Disordered" evidence="7">
    <location>
        <begin position="346"/>
        <end position="378"/>
    </location>
</feature>
<evidence type="ECO:0000256" key="3">
    <source>
        <dbReference type="ARBA" id="ARBA00022771"/>
    </source>
</evidence>
<dbReference type="RefSeq" id="XP_030058626.1">
    <property type="nucleotide sequence ID" value="XM_030202766.1"/>
</dbReference>
<dbReference type="SMART" id="SM00451">
    <property type="entry name" value="ZnF_U1"/>
    <property type="match status" value="2"/>
</dbReference>
<evidence type="ECO:0000256" key="4">
    <source>
        <dbReference type="ARBA" id="ARBA00022833"/>
    </source>
</evidence>
<keyword evidence="10" id="KW-1185">Reference proteome</keyword>
<feature type="compositionally biased region" description="Basic and acidic residues" evidence="7">
    <location>
        <begin position="851"/>
        <end position="868"/>
    </location>
</feature>
<evidence type="ECO:0000259" key="8">
    <source>
        <dbReference type="PROSITE" id="PS50102"/>
    </source>
</evidence>
<evidence type="ECO:0000256" key="2">
    <source>
        <dbReference type="ARBA" id="ARBA00022723"/>
    </source>
</evidence>
<feature type="region of interest" description="Disordered" evidence="7">
    <location>
        <begin position="727"/>
        <end position="919"/>
    </location>
</feature>
<dbReference type="SMART" id="SM00360">
    <property type="entry name" value="RRM"/>
    <property type="match status" value="1"/>
</dbReference>
<dbReference type="SMART" id="SM00355">
    <property type="entry name" value="ZnF_C2H2"/>
    <property type="match status" value="2"/>
</dbReference>
<dbReference type="GO" id="GO:0003723">
    <property type="term" value="F:RNA binding"/>
    <property type="evidence" value="ECO:0007669"/>
    <property type="project" value="UniProtKB-UniRule"/>
</dbReference>
<feature type="compositionally biased region" description="Basic and acidic residues" evidence="7">
    <location>
        <begin position="1"/>
        <end position="18"/>
    </location>
</feature>
<dbReference type="GO" id="GO:0005634">
    <property type="term" value="C:nucleus"/>
    <property type="evidence" value="ECO:0007669"/>
    <property type="project" value="UniProtKB-SubCell"/>
</dbReference>
<reference evidence="11" key="1">
    <citation type="submission" date="2025-08" db="UniProtKB">
        <authorList>
            <consortium name="RefSeq"/>
        </authorList>
    </citation>
    <scope>IDENTIFICATION</scope>
</reference>
<keyword evidence="6" id="KW-0694">RNA-binding</keyword>
<accession>A0A6P7Y0I2</accession>
<comment type="subcellular location">
    <subcellularLocation>
        <location evidence="1">Nucleus</location>
    </subcellularLocation>
</comment>
<dbReference type="GeneID" id="115469962"/>
<dbReference type="InterPro" id="IPR000504">
    <property type="entry name" value="RRM_dom"/>
</dbReference>
<evidence type="ECO:0000313" key="11">
    <source>
        <dbReference type="RefSeq" id="XP_030058626.1"/>
    </source>
</evidence>
<dbReference type="SUPFAM" id="SSF54928">
    <property type="entry name" value="RNA-binding domain, RBD"/>
    <property type="match status" value="1"/>
</dbReference>
<feature type="compositionally biased region" description="Basic and acidic residues" evidence="7">
    <location>
        <begin position="820"/>
        <end position="832"/>
    </location>
</feature>
<dbReference type="PROSITE" id="PS50171">
    <property type="entry name" value="ZF_MATRIN"/>
    <property type="match status" value="1"/>
</dbReference>
<evidence type="ECO:0000256" key="1">
    <source>
        <dbReference type="ARBA" id="ARBA00004123"/>
    </source>
</evidence>
<dbReference type="OrthoDB" id="8949749at2759"/>
<feature type="compositionally biased region" description="Polar residues" evidence="7">
    <location>
        <begin position="649"/>
        <end position="672"/>
    </location>
</feature>
<dbReference type="InterPro" id="IPR034790">
    <property type="entry name" value="RBM20_RRM"/>
</dbReference>
<organism evidence="10 11">
    <name type="scientific">Microcaecilia unicolor</name>
    <dbReference type="NCBI Taxonomy" id="1415580"/>
    <lineage>
        <taxon>Eukaryota</taxon>
        <taxon>Metazoa</taxon>
        <taxon>Chordata</taxon>
        <taxon>Craniata</taxon>
        <taxon>Vertebrata</taxon>
        <taxon>Euteleostomi</taxon>
        <taxon>Amphibia</taxon>
        <taxon>Gymnophiona</taxon>
        <taxon>Siphonopidae</taxon>
        <taxon>Microcaecilia</taxon>
    </lineage>
</organism>
<dbReference type="CTD" id="282996"/>
<evidence type="ECO:0000256" key="6">
    <source>
        <dbReference type="PROSITE-ProRule" id="PRU00176"/>
    </source>
</evidence>
<feature type="region of interest" description="Disordered" evidence="7">
    <location>
        <begin position="1092"/>
        <end position="1112"/>
    </location>
</feature>
<dbReference type="InterPro" id="IPR013087">
    <property type="entry name" value="Znf_C2H2_type"/>
</dbReference>
<dbReference type="GO" id="GO:0008270">
    <property type="term" value="F:zinc ion binding"/>
    <property type="evidence" value="ECO:0007669"/>
    <property type="project" value="UniProtKB-KW"/>
</dbReference>
<keyword evidence="3" id="KW-0863">Zinc-finger</keyword>
<feature type="region of interest" description="Disordered" evidence="7">
    <location>
        <begin position="1"/>
        <end position="28"/>
    </location>
</feature>
<proteinExistence type="predicted"/>
<dbReference type="AlphaFoldDB" id="A0A6P7Y0I2"/>
<feature type="compositionally biased region" description="Polar residues" evidence="7">
    <location>
        <begin position="1095"/>
        <end position="1104"/>
    </location>
</feature>
<protein>
    <submittedName>
        <fullName evidence="11">RNA-binding protein 20</fullName>
    </submittedName>
</protein>
<feature type="compositionally biased region" description="Basic and acidic residues" evidence="7">
    <location>
        <begin position="735"/>
        <end position="751"/>
    </location>
</feature>
<feature type="domain" description="RRM" evidence="8">
    <location>
        <begin position="531"/>
        <end position="606"/>
    </location>
</feature>